<accession>R0GSU6</accession>
<dbReference type="Proteomes" id="UP000029121">
    <property type="component" value="Unassembled WGS sequence"/>
</dbReference>
<feature type="non-terminal residue" evidence="2">
    <location>
        <position position="1"/>
    </location>
</feature>
<evidence type="ECO:0000313" key="3">
    <source>
        <dbReference type="Proteomes" id="UP000029121"/>
    </source>
</evidence>
<protein>
    <recommendedName>
        <fullName evidence="4">Knottin scorpion toxin-like domain-containing protein</fullName>
    </recommendedName>
</protein>
<evidence type="ECO:0000313" key="2">
    <source>
        <dbReference type="EMBL" id="EOA14273.1"/>
    </source>
</evidence>
<feature type="transmembrane region" description="Helical" evidence="1">
    <location>
        <begin position="16"/>
        <end position="36"/>
    </location>
</feature>
<proteinExistence type="predicted"/>
<sequence length="99" mass="10922">QAEPLVRVNENMGKKMINFSTIIIVSMILLVSTGLMEQGEAQAQGSCEWECEHLPNFPCWLKGVGERLCHDLCMSEGAIAGFCVSDPHHRCLCRKPGCS</sequence>
<keyword evidence="1" id="KW-1133">Transmembrane helix</keyword>
<keyword evidence="1" id="KW-0812">Transmembrane</keyword>
<organism evidence="2 3">
    <name type="scientific">Capsella rubella</name>
    <dbReference type="NCBI Taxonomy" id="81985"/>
    <lineage>
        <taxon>Eukaryota</taxon>
        <taxon>Viridiplantae</taxon>
        <taxon>Streptophyta</taxon>
        <taxon>Embryophyta</taxon>
        <taxon>Tracheophyta</taxon>
        <taxon>Spermatophyta</taxon>
        <taxon>Magnoliopsida</taxon>
        <taxon>eudicotyledons</taxon>
        <taxon>Gunneridae</taxon>
        <taxon>Pentapetalae</taxon>
        <taxon>rosids</taxon>
        <taxon>malvids</taxon>
        <taxon>Brassicales</taxon>
        <taxon>Brassicaceae</taxon>
        <taxon>Camelineae</taxon>
        <taxon>Capsella</taxon>
    </lineage>
</organism>
<evidence type="ECO:0000256" key="1">
    <source>
        <dbReference type="SAM" id="Phobius"/>
    </source>
</evidence>
<gene>
    <name evidence="2" type="ORF">CARUB_v10027434mg</name>
</gene>
<dbReference type="OrthoDB" id="1020635at2759"/>
<dbReference type="EMBL" id="KB870812">
    <property type="protein sequence ID" value="EOA14273.1"/>
    <property type="molecule type" value="Genomic_DNA"/>
</dbReference>
<keyword evidence="1" id="KW-0472">Membrane</keyword>
<reference evidence="3" key="1">
    <citation type="journal article" date="2013" name="Nat. Genet.">
        <title>The Capsella rubella genome and the genomic consequences of rapid mating system evolution.</title>
        <authorList>
            <person name="Slotte T."/>
            <person name="Hazzouri K.M."/>
            <person name="Agren J.A."/>
            <person name="Koenig D."/>
            <person name="Maumus F."/>
            <person name="Guo Y.L."/>
            <person name="Steige K."/>
            <person name="Platts A.E."/>
            <person name="Escobar J.S."/>
            <person name="Newman L.K."/>
            <person name="Wang W."/>
            <person name="Mandakova T."/>
            <person name="Vello E."/>
            <person name="Smith L.M."/>
            <person name="Henz S.R."/>
            <person name="Steffen J."/>
            <person name="Takuno S."/>
            <person name="Brandvain Y."/>
            <person name="Coop G."/>
            <person name="Andolfatto P."/>
            <person name="Hu T.T."/>
            <person name="Blanchette M."/>
            <person name="Clark R.M."/>
            <person name="Quesneville H."/>
            <person name="Nordborg M."/>
            <person name="Gaut B.S."/>
            <person name="Lysak M.A."/>
            <person name="Jenkins J."/>
            <person name="Grimwood J."/>
            <person name="Chapman J."/>
            <person name="Prochnik S."/>
            <person name="Shu S."/>
            <person name="Rokhsar D."/>
            <person name="Schmutz J."/>
            <person name="Weigel D."/>
            <person name="Wright S.I."/>
        </authorList>
    </citation>
    <scope>NUCLEOTIDE SEQUENCE [LARGE SCALE GENOMIC DNA]</scope>
    <source>
        <strain evidence="3">cv. Monte Gargano</strain>
    </source>
</reference>
<dbReference type="STRING" id="81985.R0GSU6"/>
<dbReference type="AlphaFoldDB" id="R0GSU6"/>
<evidence type="ECO:0008006" key="4">
    <source>
        <dbReference type="Google" id="ProtNLM"/>
    </source>
</evidence>
<dbReference type="KEGG" id="crb:17875918"/>
<name>R0GSU6_9BRAS</name>
<keyword evidence="3" id="KW-1185">Reference proteome</keyword>